<dbReference type="InterPro" id="IPR035906">
    <property type="entry name" value="MetI-like_sf"/>
</dbReference>
<feature type="transmembrane region" description="Helical" evidence="7">
    <location>
        <begin position="125"/>
        <end position="147"/>
    </location>
</feature>
<dbReference type="PROSITE" id="PS50928">
    <property type="entry name" value="ABC_TM1"/>
    <property type="match status" value="1"/>
</dbReference>
<keyword evidence="4 7" id="KW-0812">Transmembrane</keyword>
<feature type="transmembrane region" description="Helical" evidence="7">
    <location>
        <begin position="89"/>
        <end position="113"/>
    </location>
</feature>
<evidence type="ECO:0000256" key="2">
    <source>
        <dbReference type="ARBA" id="ARBA00022448"/>
    </source>
</evidence>
<dbReference type="EMBL" id="JBHSEC010000001">
    <property type="protein sequence ID" value="MFC4409026.1"/>
    <property type="molecule type" value="Genomic_DNA"/>
</dbReference>
<evidence type="ECO:0000313" key="10">
    <source>
        <dbReference type="Proteomes" id="UP001595817"/>
    </source>
</evidence>
<feature type="transmembrane region" description="Helical" evidence="7">
    <location>
        <begin position="265"/>
        <end position="287"/>
    </location>
</feature>
<dbReference type="CDD" id="cd06261">
    <property type="entry name" value="TM_PBP2"/>
    <property type="match status" value="1"/>
</dbReference>
<comment type="subcellular location">
    <subcellularLocation>
        <location evidence="1 7">Cell membrane</location>
        <topology evidence="1 7">Multi-pass membrane protein</topology>
    </subcellularLocation>
</comment>
<evidence type="ECO:0000313" key="9">
    <source>
        <dbReference type="EMBL" id="MFC4409026.1"/>
    </source>
</evidence>
<feature type="transmembrane region" description="Helical" evidence="7">
    <location>
        <begin position="12"/>
        <end position="29"/>
    </location>
</feature>
<sequence length="297" mass="34212">MRGVIETITRFFFVVFGLIVITAVASVFLEGFKLDFGQFVDNFALIVKSLFFPENLTVTTGERLLITGEVQGTEYSIFPSFWNYYNYSLIIFITALLISVLIGILLTYITVLLPERIRNVITKMASLFESLPDLFIIMVIQFVVIFYYKQTNILLFPVAGTGTNRAYVLPIIALALIPTFMIFKVILYLTNDEMEKQYVTLAKSKGFNRTIIFFRHILRNMIPSIFTHSKSVVLYLLSSLVIFELIFNIYGIITYIKNYPEPNVIAFSLIMFYLPIFVLYAIITAIIEKTTGQRLEW</sequence>
<evidence type="ECO:0000256" key="3">
    <source>
        <dbReference type="ARBA" id="ARBA00022475"/>
    </source>
</evidence>
<feature type="domain" description="ABC transmembrane type-1" evidence="8">
    <location>
        <begin position="85"/>
        <end position="283"/>
    </location>
</feature>
<protein>
    <submittedName>
        <fullName evidence="9">ABC transporter permease subunit</fullName>
    </submittedName>
</protein>
<evidence type="ECO:0000256" key="1">
    <source>
        <dbReference type="ARBA" id="ARBA00004651"/>
    </source>
</evidence>
<dbReference type="PANTHER" id="PTHR30465">
    <property type="entry name" value="INNER MEMBRANE ABC TRANSPORTER"/>
    <property type="match status" value="1"/>
</dbReference>
<accession>A0ABV8X0H8</accession>
<keyword evidence="6 7" id="KW-0472">Membrane</keyword>
<comment type="similarity">
    <text evidence="7">Belongs to the binding-protein-dependent transport system permease family.</text>
</comment>
<dbReference type="InterPro" id="IPR000515">
    <property type="entry name" value="MetI-like"/>
</dbReference>
<keyword evidence="5 7" id="KW-1133">Transmembrane helix</keyword>
<evidence type="ECO:0000259" key="8">
    <source>
        <dbReference type="PROSITE" id="PS50928"/>
    </source>
</evidence>
<dbReference type="Proteomes" id="UP001595817">
    <property type="component" value="Unassembled WGS sequence"/>
</dbReference>
<evidence type="ECO:0000256" key="6">
    <source>
        <dbReference type="ARBA" id="ARBA00023136"/>
    </source>
</evidence>
<keyword evidence="3" id="KW-1003">Cell membrane</keyword>
<organism evidence="9 10">
    <name type="scientific">Chungangia koreensis</name>
    <dbReference type="NCBI Taxonomy" id="752657"/>
    <lineage>
        <taxon>Bacteria</taxon>
        <taxon>Bacillati</taxon>
        <taxon>Bacillota</taxon>
        <taxon>Bacilli</taxon>
        <taxon>Lactobacillales</taxon>
        <taxon>Chungangia</taxon>
    </lineage>
</organism>
<feature type="transmembrane region" description="Helical" evidence="7">
    <location>
        <begin position="167"/>
        <end position="189"/>
    </location>
</feature>
<feature type="transmembrane region" description="Helical" evidence="7">
    <location>
        <begin position="232"/>
        <end position="253"/>
    </location>
</feature>
<keyword evidence="2 7" id="KW-0813">Transport</keyword>
<evidence type="ECO:0000256" key="4">
    <source>
        <dbReference type="ARBA" id="ARBA00022692"/>
    </source>
</evidence>
<evidence type="ECO:0000256" key="7">
    <source>
        <dbReference type="RuleBase" id="RU363032"/>
    </source>
</evidence>
<name>A0ABV8X0H8_9LACT</name>
<comment type="caution">
    <text evidence="9">The sequence shown here is derived from an EMBL/GenBank/DDBJ whole genome shotgun (WGS) entry which is preliminary data.</text>
</comment>
<gene>
    <name evidence="9" type="ORF">ACFOZY_01110</name>
</gene>
<dbReference type="Gene3D" id="1.10.3720.10">
    <property type="entry name" value="MetI-like"/>
    <property type="match status" value="1"/>
</dbReference>
<dbReference type="PANTHER" id="PTHR30465:SF44">
    <property type="entry name" value="ABC-TYPE DIPEPTIDE_OLIGOPEPTIDE TRANSPORT SYSTEM, PERMEASE COMPONENT"/>
    <property type="match status" value="1"/>
</dbReference>
<proteinExistence type="inferred from homology"/>
<keyword evidence="10" id="KW-1185">Reference proteome</keyword>
<reference evidence="10" key="1">
    <citation type="journal article" date="2019" name="Int. J. Syst. Evol. Microbiol.">
        <title>The Global Catalogue of Microorganisms (GCM) 10K type strain sequencing project: providing services to taxonomists for standard genome sequencing and annotation.</title>
        <authorList>
            <consortium name="The Broad Institute Genomics Platform"/>
            <consortium name="The Broad Institute Genome Sequencing Center for Infectious Disease"/>
            <person name="Wu L."/>
            <person name="Ma J."/>
        </authorList>
    </citation>
    <scope>NUCLEOTIDE SEQUENCE [LARGE SCALE GENOMIC DNA]</scope>
    <source>
        <strain evidence="10">CCUG 59778</strain>
    </source>
</reference>
<dbReference type="SUPFAM" id="SSF161098">
    <property type="entry name" value="MetI-like"/>
    <property type="match status" value="1"/>
</dbReference>
<dbReference type="Pfam" id="PF00528">
    <property type="entry name" value="BPD_transp_1"/>
    <property type="match status" value="1"/>
</dbReference>
<evidence type="ECO:0000256" key="5">
    <source>
        <dbReference type="ARBA" id="ARBA00022989"/>
    </source>
</evidence>
<dbReference type="RefSeq" id="WP_378151346.1">
    <property type="nucleotide sequence ID" value="NZ_JBHSEC010000001.1"/>
</dbReference>